<protein>
    <submittedName>
        <fullName evidence="3">Uncharacterized protein</fullName>
    </submittedName>
</protein>
<gene>
    <name evidence="3" type="ORF">Pmar_PMAR017316</name>
</gene>
<dbReference type="EMBL" id="GG682011">
    <property type="protein sequence ID" value="EER03902.1"/>
    <property type="molecule type" value="Genomic_DNA"/>
</dbReference>
<feature type="coiled-coil region" evidence="1">
    <location>
        <begin position="21"/>
        <end position="55"/>
    </location>
</feature>
<feature type="region of interest" description="Disordered" evidence="2">
    <location>
        <begin position="399"/>
        <end position="481"/>
    </location>
</feature>
<feature type="region of interest" description="Disordered" evidence="2">
    <location>
        <begin position="120"/>
        <end position="159"/>
    </location>
</feature>
<feature type="region of interest" description="Disordered" evidence="2">
    <location>
        <begin position="663"/>
        <end position="689"/>
    </location>
</feature>
<dbReference type="InParanoid" id="C5LH93"/>
<evidence type="ECO:0000256" key="2">
    <source>
        <dbReference type="SAM" id="MobiDB-lite"/>
    </source>
</evidence>
<dbReference type="Proteomes" id="UP000007800">
    <property type="component" value="Unassembled WGS sequence"/>
</dbReference>
<proteinExistence type="predicted"/>
<evidence type="ECO:0000313" key="4">
    <source>
        <dbReference type="Proteomes" id="UP000007800"/>
    </source>
</evidence>
<accession>C5LH93</accession>
<evidence type="ECO:0000256" key="1">
    <source>
        <dbReference type="SAM" id="Coils"/>
    </source>
</evidence>
<dbReference type="OrthoDB" id="443505at2759"/>
<dbReference type="GeneID" id="9044498"/>
<feature type="compositionally biased region" description="Low complexity" evidence="2">
    <location>
        <begin position="463"/>
        <end position="472"/>
    </location>
</feature>
<feature type="compositionally biased region" description="Basic and acidic residues" evidence="2">
    <location>
        <begin position="399"/>
        <end position="414"/>
    </location>
</feature>
<feature type="compositionally biased region" description="Basic and acidic residues" evidence="2">
    <location>
        <begin position="437"/>
        <end position="447"/>
    </location>
</feature>
<sequence length="789" mass="86968">MPSFNNSGHPGDETSHFIVEIAQLRRELVVAQEQITELRSRNAALEKELRLVRHQLRGGGSGDQYVHVSSTSPGGIAANRRSCPGGPVALVLREPEGRIRAGAAEKIVWTRVNGRMVPVMKDESMEPGPLPRRYDEAATQEETGQDGEPSQSSQKVEVPARERPLLAENAESLSQVELDGFLSSQFEGMSYGSGDVSGQYSAFSNGIITDYLRYVTESGDRSRVAAVLHSLSQITAVKSPSSGQFMAHIQKGLSRGNKRKHKSISWALNLFCVHLDICRMLYLLKELDDQSLAAACEKEWNAAAELYHRVAVHMEDLHHAVLLGKGEDANTVQDDPEWQDISPNIPPTPCEFLERFVLPHCLWQIPFVELQRRCLQHLDFDVDDEIMDRLWSRAGDLPDKQREDRRDVARKRAENSVVEEDEPVEGDAALDELDEPDPPRKSRKSIEEAVQDEMVRRRKTASAKETATESSSFIGKPQADRARRMERYHRKPKGPNIEVRQHVPGGSFYDEYGHFGNGFFGHEDQSLSPLAGRIRLSAEAFDPPGIEFGPSSLISPANCDTALLPAVPAMAPKRVSPVRRPRVLVPATPLTIERRRGEMAANHGWLGYAAFGRGTPTEHSRRLFTPVGSTSGSRGLFSPGDVPQLPALPLEATMALLEMTTPTPATRNKRSMLRSRSISKCSARKSQEPEPINLAAKVLLSPLATVPEECPDEQEQASVPASSPEDSVASGAPSLNAPTGPGLAFEMIESPRRQRRKRRSEAFAASSVDHFGGCDEALPNGSKRMKTAL</sequence>
<feature type="region of interest" description="Disordered" evidence="2">
    <location>
        <begin position="708"/>
        <end position="789"/>
    </location>
</feature>
<evidence type="ECO:0000313" key="3">
    <source>
        <dbReference type="EMBL" id="EER03902.1"/>
    </source>
</evidence>
<feature type="compositionally biased region" description="Polar residues" evidence="2">
    <location>
        <begin position="716"/>
        <end position="725"/>
    </location>
</feature>
<name>C5LH93_PERM5</name>
<keyword evidence="4" id="KW-1185">Reference proteome</keyword>
<keyword evidence="1" id="KW-0175">Coiled coil</keyword>
<reference evidence="3 4" key="1">
    <citation type="submission" date="2008-07" db="EMBL/GenBank/DDBJ databases">
        <authorList>
            <person name="El-Sayed N."/>
            <person name="Caler E."/>
            <person name="Inman J."/>
            <person name="Amedeo P."/>
            <person name="Hass B."/>
            <person name="Wortman J."/>
        </authorList>
    </citation>
    <scope>NUCLEOTIDE SEQUENCE [LARGE SCALE GENOMIC DNA]</scope>
    <source>
        <strain evidence="4">ATCC 50983 / TXsc</strain>
    </source>
</reference>
<organism evidence="4">
    <name type="scientific">Perkinsus marinus (strain ATCC 50983 / TXsc)</name>
    <dbReference type="NCBI Taxonomy" id="423536"/>
    <lineage>
        <taxon>Eukaryota</taxon>
        <taxon>Sar</taxon>
        <taxon>Alveolata</taxon>
        <taxon>Perkinsozoa</taxon>
        <taxon>Perkinsea</taxon>
        <taxon>Perkinsida</taxon>
        <taxon>Perkinsidae</taxon>
        <taxon>Perkinsus</taxon>
    </lineage>
</organism>
<feature type="compositionally biased region" description="Acidic residues" evidence="2">
    <location>
        <begin position="417"/>
        <end position="436"/>
    </location>
</feature>
<dbReference type="RefSeq" id="XP_002772086.1">
    <property type="nucleotide sequence ID" value="XM_002772040.1"/>
</dbReference>
<dbReference type="AlphaFoldDB" id="C5LH93"/>